<evidence type="ECO:0000259" key="8">
    <source>
        <dbReference type="PROSITE" id="PS52029"/>
    </source>
</evidence>
<dbReference type="GO" id="GO:0016740">
    <property type="term" value="F:transferase activity"/>
    <property type="evidence" value="ECO:0007669"/>
    <property type="project" value="UniProtKB-KW"/>
</dbReference>
<dbReference type="InterPro" id="IPR005490">
    <property type="entry name" value="LD_TPept_cat_dom"/>
</dbReference>
<feature type="transmembrane region" description="Helical" evidence="7">
    <location>
        <begin position="21"/>
        <end position="38"/>
    </location>
</feature>
<evidence type="ECO:0000256" key="4">
    <source>
        <dbReference type="ARBA" id="ARBA00022984"/>
    </source>
</evidence>
<dbReference type="UniPathway" id="UPA00219"/>
<keyword evidence="7" id="KW-0812">Transmembrane</keyword>
<dbReference type="Gene3D" id="2.40.440.10">
    <property type="entry name" value="L,D-transpeptidase catalytic domain-like"/>
    <property type="match status" value="1"/>
</dbReference>
<dbReference type="Proteomes" id="UP000030700">
    <property type="component" value="Unassembled WGS sequence"/>
</dbReference>
<accession>A0A0S6VR21</accession>
<dbReference type="SUPFAM" id="SSF141523">
    <property type="entry name" value="L,D-transpeptidase catalytic domain-like"/>
    <property type="match status" value="1"/>
</dbReference>
<name>A0A0S6VR21_9BACT</name>
<dbReference type="GO" id="GO:0008360">
    <property type="term" value="P:regulation of cell shape"/>
    <property type="evidence" value="ECO:0007669"/>
    <property type="project" value="UniProtKB-UniRule"/>
</dbReference>
<keyword evidence="5 6" id="KW-0961">Cell wall biogenesis/degradation</keyword>
<evidence type="ECO:0000256" key="1">
    <source>
        <dbReference type="ARBA" id="ARBA00004752"/>
    </source>
</evidence>
<keyword evidence="7" id="KW-0472">Membrane</keyword>
<comment type="pathway">
    <text evidence="1 6">Cell wall biogenesis; peptidoglycan biosynthesis.</text>
</comment>
<evidence type="ECO:0000256" key="3">
    <source>
        <dbReference type="ARBA" id="ARBA00022960"/>
    </source>
</evidence>
<gene>
    <name evidence="9" type="ORF">U14_00914</name>
</gene>
<keyword evidence="4 6" id="KW-0573">Peptidoglycan synthesis</keyword>
<dbReference type="CDD" id="cd16913">
    <property type="entry name" value="YkuD_like"/>
    <property type="match status" value="1"/>
</dbReference>
<proteinExistence type="predicted"/>
<evidence type="ECO:0000256" key="2">
    <source>
        <dbReference type="ARBA" id="ARBA00022679"/>
    </source>
</evidence>
<reference evidence="9" key="1">
    <citation type="journal article" date="2015" name="PeerJ">
        <title>First genomic representation of candidate bacterial phylum KSB3 points to enhanced environmental sensing as a trigger of wastewater bulking.</title>
        <authorList>
            <person name="Sekiguchi Y."/>
            <person name="Ohashi A."/>
            <person name="Parks D.H."/>
            <person name="Yamauchi T."/>
            <person name="Tyson G.W."/>
            <person name="Hugenholtz P."/>
        </authorList>
    </citation>
    <scope>NUCLEOTIDE SEQUENCE [LARGE SCALE GENOMIC DNA]</scope>
</reference>
<feature type="domain" description="L,D-TPase catalytic" evidence="8">
    <location>
        <begin position="45"/>
        <end position="210"/>
    </location>
</feature>
<dbReference type="PROSITE" id="PS52029">
    <property type="entry name" value="LD_TPASE"/>
    <property type="match status" value="1"/>
</dbReference>
<dbReference type="AlphaFoldDB" id="A0A0S6VR21"/>
<keyword evidence="7" id="KW-1133">Transmembrane helix</keyword>
<evidence type="ECO:0000256" key="7">
    <source>
        <dbReference type="SAM" id="Phobius"/>
    </source>
</evidence>
<dbReference type="EMBL" id="DF820455">
    <property type="protein sequence ID" value="GAK49691.1"/>
    <property type="molecule type" value="Genomic_DNA"/>
</dbReference>
<feature type="active site" description="Nucleophile" evidence="6">
    <location>
        <position position="177"/>
    </location>
</feature>
<feature type="active site" description="Proton donor/acceptor" evidence="6">
    <location>
        <position position="161"/>
    </location>
</feature>
<dbReference type="GO" id="GO:0071555">
    <property type="term" value="P:cell wall organization"/>
    <property type="evidence" value="ECO:0007669"/>
    <property type="project" value="UniProtKB-UniRule"/>
</dbReference>
<keyword evidence="2" id="KW-0808">Transferase</keyword>
<dbReference type="STRING" id="1499966.U14_00914"/>
<organism evidence="9">
    <name type="scientific">Candidatus Moduliflexus flocculans</name>
    <dbReference type="NCBI Taxonomy" id="1499966"/>
    <lineage>
        <taxon>Bacteria</taxon>
        <taxon>Candidatus Moduliflexota</taxon>
        <taxon>Candidatus Moduliflexia</taxon>
        <taxon>Candidatus Moduliflexales</taxon>
        <taxon>Candidatus Moduliflexaceae</taxon>
    </lineage>
</organism>
<evidence type="ECO:0000256" key="5">
    <source>
        <dbReference type="ARBA" id="ARBA00023316"/>
    </source>
</evidence>
<protein>
    <recommendedName>
        <fullName evidence="8">L,D-TPase catalytic domain-containing protein</fullName>
    </recommendedName>
</protein>
<evidence type="ECO:0000313" key="9">
    <source>
        <dbReference type="EMBL" id="GAK49691.1"/>
    </source>
</evidence>
<dbReference type="Pfam" id="PF03734">
    <property type="entry name" value="YkuD"/>
    <property type="match status" value="1"/>
</dbReference>
<sequence>MTQKYMQGGILKSMGGQVCRIINSLVIIMAVLSGQAWAQVGILQQQVFVNIPAYTLNLYTQYADQHWERLSIPVGVGKGADRKHQTPTGRGELYAKAVGVSFEYGPQNPKELVGTKITHSNTFDKATLKPVTIKMPGDMKSVFMKLTSDIDSQFYMQYVLHETTDWYTIGTAASSGCVRIDRDDMQRFYSAIMPTVYEGQLSPSVPITIYYDVSEYYPDEKMVVLHANIYHRPIDYVQEVLKDLKDAGIDTSVMNMAALANIVQQAEAQFDNAMKTISSRLKKAPFNRLIYDDEKKLLHFTFFLKFQY</sequence>
<dbReference type="InterPro" id="IPR038063">
    <property type="entry name" value="Transpep_catalytic_dom"/>
</dbReference>
<dbReference type="GO" id="GO:0009252">
    <property type="term" value="P:peptidoglycan biosynthetic process"/>
    <property type="evidence" value="ECO:0007669"/>
    <property type="project" value="UniProtKB-UniPathway"/>
</dbReference>
<keyword evidence="3 6" id="KW-0133">Cell shape</keyword>
<evidence type="ECO:0000256" key="6">
    <source>
        <dbReference type="PROSITE-ProRule" id="PRU01373"/>
    </source>
</evidence>
<keyword evidence="10" id="KW-1185">Reference proteome</keyword>
<dbReference type="HOGENOM" id="CLU_902124_0_0_0"/>
<evidence type="ECO:0000313" key="10">
    <source>
        <dbReference type="Proteomes" id="UP000030700"/>
    </source>
</evidence>